<evidence type="ECO:0000256" key="1">
    <source>
        <dbReference type="SAM" id="MobiDB-lite"/>
    </source>
</evidence>
<dbReference type="PROSITE" id="PS00028">
    <property type="entry name" value="ZINC_FINGER_C2H2_1"/>
    <property type="match status" value="2"/>
</dbReference>
<keyword evidence="3" id="KW-1185">Reference proteome</keyword>
<organism evidence="3 4">
    <name type="scientific">Plectus sambesii</name>
    <dbReference type="NCBI Taxonomy" id="2011161"/>
    <lineage>
        <taxon>Eukaryota</taxon>
        <taxon>Metazoa</taxon>
        <taxon>Ecdysozoa</taxon>
        <taxon>Nematoda</taxon>
        <taxon>Chromadorea</taxon>
        <taxon>Plectida</taxon>
        <taxon>Plectina</taxon>
        <taxon>Plectoidea</taxon>
        <taxon>Plectidae</taxon>
        <taxon>Plectus</taxon>
    </lineage>
</organism>
<feature type="region of interest" description="Disordered" evidence="1">
    <location>
        <begin position="28"/>
        <end position="79"/>
    </location>
</feature>
<evidence type="ECO:0000313" key="4">
    <source>
        <dbReference type="WBParaSite" id="PSAMB.scaffold1068size36414.g10752.t1"/>
    </source>
</evidence>
<feature type="domain" description="C2H2-type" evidence="2">
    <location>
        <begin position="91"/>
        <end position="112"/>
    </location>
</feature>
<feature type="compositionally biased region" description="Basic and acidic residues" evidence="1">
    <location>
        <begin position="33"/>
        <end position="57"/>
    </location>
</feature>
<accession>A0A914UKY4</accession>
<dbReference type="Proteomes" id="UP000887566">
    <property type="component" value="Unplaced"/>
</dbReference>
<feature type="domain" description="C2H2-type" evidence="2">
    <location>
        <begin position="391"/>
        <end position="412"/>
    </location>
</feature>
<evidence type="ECO:0000313" key="3">
    <source>
        <dbReference type="Proteomes" id="UP000887566"/>
    </source>
</evidence>
<evidence type="ECO:0000259" key="2">
    <source>
        <dbReference type="PROSITE" id="PS00028"/>
    </source>
</evidence>
<protein>
    <submittedName>
        <fullName evidence="4">C2H2-type domain-containing protein</fullName>
    </submittedName>
</protein>
<feature type="compositionally biased region" description="Acidic residues" evidence="1">
    <location>
        <begin position="151"/>
        <end position="167"/>
    </location>
</feature>
<sequence length="420" mass="47170">MTDQEESDANVSVVVVDDDDDVASTAKTLTSLQEHHRYEGRRQQREQREHVAADRARTSTAANDGEIAGRSTGRQTLRTRHSSSADHLMLCEICFISFGTFESLEIHFEKFHDKNAVLTVTMTDDEADFRPDLVQEARITFGHDEASTAGADDDDDDDDDEGGEYEEIVIPRGAYDEASDSTTRPALRDGLVDPVNDVVQTVHEMHQQRQMDDVEHELRFSAGQRRSLHPTLNKPQSPNSFVSLNGLAPRTHGASDLQHIFVDVEGSVEDEPDEDIDDRPPVLTPLIPHKTASKRSYNGDIGADVGPSSARRMRFVRRVALDANADDEHYQFQLGDETSYAQNGTQQQLRPLVSTEQTTFDMRLVQNVRNKGGRPRSVRPRLIDDESLFRCPSCMTVFQTDEACSIHQRAMHGVIYRSCF</sequence>
<name>A0A914UKY4_9BILA</name>
<dbReference type="SMART" id="SM00355">
    <property type="entry name" value="ZnF_C2H2"/>
    <property type="match status" value="2"/>
</dbReference>
<reference evidence="4" key="1">
    <citation type="submission" date="2022-11" db="UniProtKB">
        <authorList>
            <consortium name="WormBaseParasite"/>
        </authorList>
    </citation>
    <scope>IDENTIFICATION</scope>
</reference>
<proteinExistence type="predicted"/>
<dbReference type="WBParaSite" id="PSAMB.scaffold1068size36414.g10752.t1">
    <property type="protein sequence ID" value="PSAMB.scaffold1068size36414.g10752.t1"/>
    <property type="gene ID" value="PSAMB.scaffold1068size36414.g10752"/>
</dbReference>
<dbReference type="AlphaFoldDB" id="A0A914UKY4"/>
<feature type="region of interest" description="Disordered" evidence="1">
    <location>
        <begin position="141"/>
        <end position="189"/>
    </location>
</feature>
<dbReference type="InterPro" id="IPR013087">
    <property type="entry name" value="Znf_C2H2_type"/>
</dbReference>